<sequence>MASTFVSLCQPALVIQIPSEFQQQMHIKIDSSSIVLAADCQSDILFGTYCNLSLSLHHQIQVPPHIDRKPNYNKKNKDKQKMKKHRWSPSPGEASGSKPKKRKHRGHSPE</sequence>
<dbReference type="EMBL" id="OZ020109">
    <property type="protein sequence ID" value="CAK9262397.1"/>
    <property type="molecule type" value="Genomic_DNA"/>
</dbReference>
<accession>A0ABP0W7G6</accession>
<feature type="compositionally biased region" description="Basic residues" evidence="1">
    <location>
        <begin position="71"/>
        <end position="87"/>
    </location>
</feature>
<feature type="compositionally biased region" description="Basic residues" evidence="1">
    <location>
        <begin position="98"/>
        <end position="110"/>
    </location>
</feature>
<organism evidence="2 3">
    <name type="scientific">Sphagnum jensenii</name>
    <dbReference type="NCBI Taxonomy" id="128206"/>
    <lineage>
        <taxon>Eukaryota</taxon>
        <taxon>Viridiplantae</taxon>
        <taxon>Streptophyta</taxon>
        <taxon>Embryophyta</taxon>
        <taxon>Bryophyta</taxon>
        <taxon>Sphagnophytina</taxon>
        <taxon>Sphagnopsida</taxon>
        <taxon>Sphagnales</taxon>
        <taxon>Sphagnaceae</taxon>
        <taxon>Sphagnum</taxon>
    </lineage>
</organism>
<evidence type="ECO:0000313" key="2">
    <source>
        <dbReference type="EMBL" id="CAK9262397.1"/>
    </source>
</evidence>
<reference evidence="2" key="1">
    <citation type="submission" date="2024-02" db="EMBL/GenBank/DDBJ databases">
        <authorList>
            <consortium name="ELIXIR-Norway"/>
            <consortium name="Elixir Norway"/>
        </authorList>
    </citation>
    <scope>NUCLEOTIDE SEQUENCE</scope>
</reference>
<evidence type="ECO:0000256" key="1">
    <source>
        <dbReference type="SAM" id="MobiDB-lite"/>
    </source>
</evidence>
<feature type="region of interest" description="Disordered" evidence="1">
    <location>
        <begin position="63"/>
        <end position="110"/>
    </location>
</feature>
<protein>
    <submittedName>
        <fullName evidence="2">Uncharacterized protein</fullName>
    </submittedName>
</protein>
<dbReference type="Proteomes" id="UP001497444">
    <property type="component" value="Chromosome 14"/>
</dbReference>
<proteinExistence type="predicted"/>
<name>A0ABP0W7G6_9BRYO</name>
<gene>
    <name evidence="2" type="ORF">CSSPJE1EN1_LOCUS7875</name>
</gene>
<keyword evidence="3" id="KW-1185">Reference proteome</keyword>
<evidence type="ECO:0000313" key="3">
    <source>
        <dbReference type="Proteomes" id="UP001497444"/>
    </source>
</evidence>